<dbReference type="HOGENOM" id="CLU_763728_0_0_1"/>
<dbReference type="EnsemblPlants" id="OMERI12G10540.2">
    <property type="protein sequence ID" value="OMERI12G10540.2"/>
    <property type="gene ID" value="OMERI12G10540"/>
</dbReference>
<evidence type="ECO:0000313" key="3">
    <source>
        <dbReference type="Proteomes" id="UP000008021"/>
    </source>
</evidence>
<keyword evidence="3" id="KW-1185">Reference proteome</keyword>
<dbReference type="eggNOG" id="KOG0778">
    <property type="taxonomic scope" value="Eukaryota"/>
</dbReference>
<feature type="compositionally biased region" description="Basic residues" evidence="1">
    <location>
        <begin position="116"/>
        <end position="125"/>
    </location>
</feature>
<organism evidence="2">
    <name type="scientific">Oryza meridionalis</name>
    <dbReference type="NCBI Taxonomy" id="40149"/>
    <lineage>
        <taxon>Eukaryota</taxon>
        <taxon>Viridiplantae</taxon>
        <taxon>Streptophyta</taxon>
        <taxon>Embryophyta</taxon>
        <taxon>Tracheophyta</taxon>
        <taxon>Spermatophyta</taxon>
        <taxon>Magnoliopsida</taxon>
        <taxon>Liliopsida</taxon>
        <taxon>Poales</taxon>
        <taxon>Poaceae</taxon>
        <taxon>BOP clade</taxon>
        <taxon>Oryzoideae</taxon>
        <taxon>Oryzeae</taxon>
        <taxon>Oryzinae</taxon>
        <taxon>Oryza</taxon>
    </lineage>
</organism>
<proteinExistence type="predicted"/>
<feature type="region of interest" description="Disordered" evidence="1">
    <location>
        <begin position="98"/>
        <end position="132"/>
    </location>
</feature>
<dbReference type="STRING" id="40149.A0A0E0FCX7"/>
<accession>A0A0E0FCX7</accession>
<reference evidence="2" key="1">
    <citation type="submission" date="2015-04" db="UniProtKB">
        <authorList>
            <consortium name="EnsemblPlants"/>
        </authorList>
    </citation>
    <scope>IDENTIFICATION</scope>
</reference>
<feature type="region of interest" description="Disordered" evidence="1">
    <location>
        <begin position="1"/>
        <end position="52"/>
    </location>
</feature>
<dbReference type="Proteomes" id="UP000008021">
    <property type="component" value="Chromosome 12"/>
</dbReference>
<dbReference type="EnsemblPlants" id="OMERI12G10540.1">
    <property type="protein sequence ID" value="OMERI12G10540.1"/>
    <property type="gene ID" value="OMERI12G10540"/>
</dbReference>
<evidence type="ECO:0000256" key="1">
    <source>
        <dbReference type="SAM" id="MobiDB-lite"/>
    </source>
</evidence>
<evidence type="ECO:0000313" key="2">
    <source>
        <dbReference type="EnsemblPlants" id="OMERI12G10540.5"/>
    </source>
</evidence>
<dbReference type="Gramene" id="OMERI12G10540.5">
    <property type="protein sequence ID" value="OMERI12G10540.5"/>
    <property type="gene ID" value="OMERI12G10540"/>
</dbReference>
<feature type="compositionally biased region" description="Polar residues" evidence="1">
    <location>
        <begin position="1"/>
        <end position="14"/>
    </location>
</feature>
<dbReference type="AlphaFoldDB" id="A0A0E0FCX7"/>
<name>A0A0E0FCX7_9ORYZ</name>
<protein>
    <submittedName>
        <fullName evidence="2">Uncharacterized protein</fullName>
    </submittedName>
</protein>
<dbReference type="Gramene" id="OMERI12G10540.1">
    <property type="protein sequence ID" value="OMERI12G10540.1"/>
    <property type="gene ID" value="OMERI12G10540"/>
</dbReference>
<dbReference type="Gramene" id="OMERI12G10540.2">
    <property type="protein sequence ID" value="OMERI12G10540.2"/>
    <property type="gene ID" value="OMERI12G10540"/>
</dbReference>
<dbReference type="EnsemblPlants" id="OMERI12G10540.5">
    <property type="protein sequence ID" value="OMERI12G10540.5"/>
    <property type="gene ID" value="OMERI12G10540"/>
</dbReference>
<reference evidence="2" key="2">
    <citation type="submission" date="2018-05" db="EMBL/GenBank/DDBJ databases">
        <title>OmerRS3 (Oryza meridionalis Reference Sequence Version 3).</title>
        <authorList>
            <person name="Zhang J."/>
            <person name="Kudrna D."/>
            <person name="Lee S."/>
            <person name="Talag J."/>
            <person name="Welchert J."/>
            <person name="Wing R.A."/>
        </authorList>
    </citation>
    <scope>NUCLEOTIDE SEQUENCE [LARGE SCALE GENOMIC DNA]</scope>
    <source>
        <strain evidence="2">OR44</strain>
    </source>
</reference>
<sequence>MDNILGGSTQSCTKTGPLADITNISGSGLTNRRGRGGNKSLSASPTSSNVVHPVVTPNSHPCAENRGASFNTPSNVHMCTGSHEDVSDLTVTELKRKRARDRYAALTPQQKDDRNKKARERRKRKKEETQASVPLGDISNISAVDIMKCHLEDNDSSTLHQGKREASHLNITPRRLPFTIINNVAHYGPNEVPMSRVTQLTTLNMNSADFTVHNSGCENHYDPIVTSGNQNTHSPMHESGIFQGNDRNECDHDDDISLGKYEYKLQTILKKDEPLESDCFNMAIRKFMYEKIEMIHKTKTKEAISNHCLHLQFWRATGFGKDPVHHDNINLAETVGSWSEIHYKLSQCKAILIPVRHARKYKNNPNMRYTRKLITICDHFNKAMRKVCPSSRWNEDINLWRQILSPVINKISCSNARAPY</sequence>
<feature type="compositionally biased region" description="Polar residues" evidence="1">
    <location>
        <begin position="39"/>
        <end position="50"/>
    </location>
</feature>